<dbReference type="Proteomes" id="UP000030645">
    <property type="component" value="Unassembled WGS sequence"/>
</dbReference>
<keyword evidence="2" id="KW-1185">Reference proteome</keyword>
<dbReference type="EMBL" id="KE346319">
    <property type="protein sequence ID" value="EXC33103.1"/>
    <property type="molecule type" value="Genomic_DNA"/>
</dbReference>
<evidence type="ECO:0000313" key="2">
    <source>
        <dbReference type="Proteomes" id="UP000030645"/>
    </source>
</evidence>
<dbReference type="STRING" id="981085.W9SAI7"/>
<dbReference type="eggNOG" id="KOG1038">
    <property type="taxonomic scope" value="Eukaryota"/>
</dbReference>
<proteinExistence type="predicted"/>
<accession>W9SAI7</accession>
<gene>
    <name evidence="1" type="ORF">L484_014983</name>
</gene>
<sequence>MELLMDMCSKKLAPNLPYMKSFLGWFEPLRNAIEQEQDREGKKRTMCSAVGPCDVQATEERLHYDPLLEENRV</sequence>
<organism evidence="1 2">
    <name type="scientific">Morus notabilis</name>
    <dbReference type="NCBI Taxonomy" id="981085"/>
    <lineage>
        <taxon>Eukaryota</taxon>
        <taxon>Viridiplantae</taxon>
        <taxon>Streptophyta</taxon>
        <taxon>Embryophyta</taxon>
        <taxon>Tracheophyta</taxon>
        <taxon>Spermatophyta</taxon>
        <taxon>Magnoliopsida</taxon>
        <taxon>eudicotyledons</taxon>
        <taxon>Gunneridae</taxon>
        <taxon>Pentapetalae</taxon>
        <taxon>rosids</taxon>
        <taxon>fabids</taxon>
        <taxon>Rosales</taxon>
        <taxon>Moraceae</taxon>
        <taxon>Moreae</taxon>
        <taxon>Morus</taxon>
    </lineage>
</organism>
<dbReference type="AlphaFoldDB" id="W9SAI7"/>
<evidence type="ECO:0000313" key="1">
    <source>
        <dbReference type="EMBL" id="EXC33103.1"/>
    </source>
</evidence>
<name>W9SAI7_9ROSA</name>
<reference evidence="2" key="1">
    <citation type="submission" date="2013-01" db="EMBL/GenBank/DDBJ databases">
        <title>Draft Genome Sequence of a Mulberry Tree, Morus notabilis C.K. Schneid.</title>
        <authorList>
            <person name="He N."/>
            <person name="Zhao S."/>
        </authorList>
    </citation>
    <scope>NUCLEOTIDE SEQUENCE</scope>
</reference>
<protein>
    <submittedName>
        <fullName evidence="1">Uncharacterized protein</fullName>
    </submittedName>
</protein>